<dbReference type="SMART" id="SM00822">
    <property type="entry name" value="PKS_KR"/>
    <property type="match status" value="1"/>
</dbReference>
<dbReference type="InterPro" id="IPR020904">
    <property type="entry name" value="Sc_DH/Rdtase_CS"/>
</dbReference>
<accession>A0ABV8FJ82</accession>
<dbReference type="InterPro" id="IPR051122">
    <property type="entry name" value="SDR_DHRS6-like"/>
</dbReference>
<keyword evidence="5" id="KW-1185">Reference proteome</keyword>
<protein>
    <submittedName>
        <fullName evidence="4">SDR family oxidoreductase</fullName>
    </submittedName>
</protein>
<dbReference type="SUPFAM" id="SSF51735">
    <property type="entry name" value="NAD(P)-binding Rossmann-fold domains"/>
    <property type="match status" value="1"/>
</dbReference>
<feature type="domain" description="Ketoreductase" evidence="3">
    <location>
        <begin position="10"/>
        <end position="184"/>
    </location>
</feature>
<dbReference type="Gene3D" id="3.40.50.720">
    <property type="entry name" value="NAD(P)-binding Rossmann-like Domain"/>
    <property type="match status" value="1"/>
</dbReference>
<dbReference type="InterPro" id="IPR002347">
    <property type="entry name" value="SDR_fam"/>
</dbReference>
<dbReference type="Proteomes" id="UP001595847">
    <property type="component" value="Unassembled WGS sequence"/>
</dbReference>
<comment type="caution">
    <text evidence="4">The sequence shown here is derived from an EMBL/GenBank/DDBJ whole genome shotgun (WGS) entry which is preliminary data.</text>
</comment>
<evidence type="ECO:0000256" key="2">
    <source>
        <dbReference type="ARBA" id="ARBA00023002"/>
    </source>
</evidence>
<proteinExistence type="inferred from homology"/>
<dbReference type="CDD" id="cd05233">
    <property type="entry name" value="SDR_c"/>
    <property type="match status" value="1"/>
</dbReference>
<dbReference type="Pfam" id="PF13561">
    <property type="entry name" value="adh_short_C2"/>
    <property type="match status" value="1"/>
</dbReference>
<comment type="similarity">
    <text evidence="1">Belongs to the short-chain dehydrogenases/reductases (SDR) family.</text>
</comment>
<dbReference type="PROSITE" id="PS00061">
    <property type="entry name" value="ADH_SHORT"/>
    <property type="match status" value="1"/>
</dbReference>
<dbReference type="PRINTS" id="PR00080">
    <property type="entry name" value="SDRFAMILY"/>
</dbReference>
<evidence type="ECO:0000313" key="4">
    <source>
        <dbReference type="EMBL" id="MFC3994741.1"/>
    </source>
</evidence>
<dbReference type="RefSeq" id="WP_378529591.1">
    <property type="nucleotide sequence ID" value="NZ_JBHSBH010000003.1"/>
</dbReference>
<name>A0ABV8FJ82_9ACTN</name>
<keyword evidence="2" id="KW-0560">Oxidoreductase</keyword>
<dbReference type="PANTHER" id="PTHR43477:SF1">
    <property type="entry name" value="DIHYDROANTICAPSIN 7-DEHYDROGENASE"/>
    <property type="match status" value="1"/>
</dbReference>
<sequence length="256" mass="26208">MSGAGRYAGRNAVVIGGTHGMGLGVVDALLDGGARVLLTGYNERNIEAVRSTRGTAVHAVRSDIASPADIDALGATVEQGLGTVDLLLVNAGVASIETLEEVTEESYDRTFDVNTKGAFFTVQRLAPLVADGGAIVFSTSVASSMGYPGMSAYSGAKAAVASFARSFAAELLPRGVRVYAVSGGYIDTPTMAVASWTDAERAAFKKEGDATTPMRRHGTVGEFAAAVLFLAFDATFTTGIEFPVDGGLAQGIVAGA</sequence>
<dbReference type="PANTHER" id="PTHR43477">
    <property type="entry name" value="DIHYDROANTICAPSIN 7-DEHYDROGENASE"/>
    <property type="match status" value="1"/>
</dbReference>
<gene>
    <name evidence="4" type="ORF">ACFOVU_02365</name>
</gene>
<dbReference type="InterPro" id="IPR057326">
    <property type="entry name" value="KR_dom"/>
</dbReference>
<evidence type="ECO:0000256" key="1">
    <source>
        <dbReference type="ARBA" id="ARBA00006484"/>
    </source>
</evidence>
<evidence type="ECO:0000259" key="3">
    <source>
        <dbReference type="SMART" id="SM00822"/>
    </source>
</evidence>
<organism evidence="4 5">
    <name type="scientific">Nocardiopsis sediminis</name>
    <dbReference type="NCBI Taxonomy" id="1778267"/>
    <lineage>
        <taxon>Bacteria</taxon>
        <taxon>Bacillati</taxon>
        <taxon>Actinomycetota</taxon>
        <taxon>Actinomycetes</taxon>
        <taxon>Streptosporangiales</taxon>
        <taxon>Nocardiopsidaceae</taxon>
        <taxon>Nocardiopsis</taxon>
    </lineage>
</organism>
<evidence type="ECO:0000313" key="5">
    <source>
        <dbReference type="Proteomes" id="UP001595847"/>
    </source>
</evidence>
<dbReference type="InterPro" id="IPR036291">
    <property type="entry name" value="NAD(P)-bd_dom_sf"/>
</dbReference>
<dbReference type="PRINTS" id="PR00081">
    <property type="entry name" value="GDHRDH"/>
</dbReference>
<reference evidence="5" key="1">
    <citation type="journal article" date="2019" name="Int. J. Syst. Evol. Microbiol.">
        <title>The Global Catalogue of Microorganisms (GCM) 10K type strain sequencing project: providing services to taxonomists for standard genome sequencing and annotation.</title>
        <authorList>
            <consortium name="The Broad Institute Genomics Platform"/>
            <consortium name="The Broad Institute Genome Sequencing Center for Infectious Disease"/>
            <person name="Wu L."/>
            <person name="Ma J."/>
        </authorList>
    </citation>
    <scope>NUCLEOTIDE SEQUENCE [LARGE SCALE GENOMIC DNA]</scope>
    <source>
        <strain evidence="5">TBRC 1826</strain>
    </source>
</reference>
<dbReference type="EMBL" id="JBHSBH010000003">
    <property type="protein sequence ID" value="MFC3994741.1"/>
    <property type="molecule type" value="Genomic_DNA"/>
</dbReference>